<accession>A0A830GWN9</accession>
<protein>
    <recommendedName>
        <fullName evidence="4">Prepilin type IV endopeptidase peptidase domain-containing protein</fullName>
    </recommendedName>
</protein>
<dbReference type="Proteomes" id="UP000610960">
    <property type="component" value="Unassembled WGS sequence"/>
</dbReference>
<keyword evidence="1" id="KW-0812">Transmembrane</keyword>
<sequence length="228" mass="24604">MLMAEAAAAFMVLSLGVAAFQDIRGRVINDLTWFIAAPGVALAIWTAAKSPPIVIYLYVLDAAIGIALAAIIWVTKSMGEADAIGIALISTSTVPALPPTPLYAALNSPVIASLINSMLLTTPFIIWNIAMNTVRAGKCLEMSGASALRRLAYLLFLTCERSSVVRRKPWAYSPGRLSLRISDEAAQASEGREYVLVSYNMPYIAYMFLGYVIYLLIGDLVLKLIVIA</sequence>
<dbReference type="Gene3D" id="6.10.250.3240">
    <property type="match status" value="1"/>
</dbReference>
<dbReference type="AlphaFoldDB" id="A0A830GWN9"/>
<feature type="transmembrane region" description="Helical" evidence="1">
    <location>
        <begin position="203"/>
        <end position="226"/>
    </location>
</feature>
<name>A0A830GWN9_9CREN</name>
<proteinExistence type="predicted"/>
<feature type="transmembrane region" description="Helical" evidence="1">
    <location>
        <begin position="31"/>
        <end position="48"/>
    </location>
</feature>
<feature type="transmembrane region" description="Helical" evidence="1">
    <location>
        <begin position="81"/>
        <end position="98"/>
    </location>
</feature>
<feature type="transmembrane region" description="Helical" evidence="1">
    <location>
        <begin position="110"/>
        <end position="130"/>
    </location>
</feature>
<evidence type="ECO:0000313" key="3">
    <source>
        <dbReference type="Proteomes" id="UP000610960"/>
    </source>
</evidence>
<keyword evidence="1" id="KW-0472">Membrane</keyword>
<reference evidence="2" key="1">
    <citation type="journal article" date="2014" name="Int. J. Syst. Evol. Microbiol.">
        <title>Complete genome sequence of Corynebacterium casei LMG S-19264T (=DSM 44701T), isolated from a smear-ripened cheese.</title>
        <authorList>
            <consortium name="US DOE Joint Genome Institute (JGI-PGF)"/>
            <person name="Walter F."/>
            <person name="Albersmeier A."/>
            <person name="Kalinowski J."/>
            <person name="Ruckert C."/>
        </authorList>
    </citation>
    <scope>NUCLEOTIDE SEQUENCE</scope>
    <source>
        <strain evidence="2">JCM 10088</strain>
    </source>
</reference>
<dbReference type="EMBL" id="BMNL01000003">
    <property type="protein sequence ID" value="GGP21288.1"/>
    <property type="molecule type" value="Genomic_DNA"/>
</dbReference>
<comment type="caution">
    <text evidence="2">The sequence shown here is derived from an EMBL/GenBank/DDBJ whole genome shotgun (WGS) entry which is preliminary data.</text>
</comment>
<feature type="transmembrane region" description="Helical" evidence="1">
    <location>
        <begin position="55"/>
        <end position="75"/>
    </location>
</feature>
<evidence type="ECO:0000256" key="1">
    <source>
        <dbReference type="SAM" id="Phobius"/>
    </source>
</evidence>
<organism evidence="2 3">
    <name type="scientific">Thermocladium modestius</name>
    <dbReference type="NCBI Taxonomy" id="62609"/>
    <lineage>
        <taxon>Archaea</taxon>
        <taxon>Thermoproteota</taxon>
        <taxon>Thermoprotei</taxon>
        <taxon>Thermoproteales</taxon>
        <taxon>Thermoproteaceae</taxon>
        <taxon>Thermocladium</taxon>
    </lineage>
</organism>
<dbReference type="Gene3D" id="1.20.120.1220">
    <property type="match status" value="1"/>
</dbReference>
<keyword evidence="3" id="KW-1185">Reference proteome</keyword>
<gene>
    <name evidence="2" type="ORF">GCM10007981_12490</name>
</gene>
<evidence type="ECO:0008006" key="4">
    <source>
        <dbReference type="Google" id="ProtNLM"/>
    </source>
</evidence>
<reference evidence="2" key="2">
    <citation type="submission" date="2020-09" db="EMBL/GenBank/DDBJ databases">
        <authorList>
            <person name="Sun Q."/>
            <person name="Ohkuma M."/>
        </authorList>
    </citation>
    <scope>NUCLEOTIDE SEQUENCE</scope>
    <source>
        <strain evidence="2">JCM 10088</strain>
    </source>
</reference>
<evidence type="ECO:0000313" key="2">
    <source>
        <dbReference type="EMBL" id="GGP21288.1"/>
    </source>
</evidence>
<keyword evidence="1" id="KW-1133">Transmembrane helix</keyword>